<dbReference type="InterPro" id="IPR029058">
    <property type="entry name" value="AB_hydrolase_fold"/>
</dbReference>
<evidence type="ECO:0000313" key="7">
    <source>
        <dbReference type="Proteomes" id="UP000053268"/>
    </source>
</evidence>
<dbReference type="InterPro" id="IPR029070">
    <property type="entry name" value="Chitinase_insertion_sf"/>
</dbReference>
<protein>
    <submittedName>
        <fullName evidence="6">Putative chitinase 3</fullName>
    </submittedName>
</protein>
<comment type="similarity">
    <text evidence="1">Belongs to the glycosyl hydrolase 18 family. Chitinase class II subfamily.</text>
</comment>
<dbReference type="InterPro" id="IPR036508">
    <property type="entry name" value="Chitin-bd_dom_sf"/>
</dbReference>
<dbReference type="InterPro" id="IPR002557">
    <property type="entry name" value="Chitin-bd_dom"/>
</dbReference>
<dbReference type="InterPro" id="IPR001223">
    <property type="entry name" value="Glyco_hydro18_cat"/>
</dbReference>
<dbReference type="Gene3D" id="3.10.50.10">
    <property type="match status" value="1"/>
</dbReference>
<proteinExistence type="inferred from homology"/>
<dbReference type="SMART" id="SM00494">
    <property type="entry name" value="ChtBD2"/>
    <property type="match status" value="1"/>
</dbReference>
<dbReference type="Gene3D" id="3.40.50.1820">
    <property type="entry name" value="alpha/beta hydrolase"/>
    <property type="match status" value="1"/>
</dbReference>
<dbReference type="SUPFAM" id="SSF57625">
    <property type="entry name" value="Invertebrate chitin-binding proteins"/>
    <property type="match status" value="1"/>
</dbReference>
<organism evidence="6 7">
    <name type="scientific">Papilio xuthus</name>
    <name type="common">Asian swallowtail butterfly</name>
    <dbReference type="NCBI Taxonomy" id="66420"/>
    <lineage>
        <taxon>Eukaryota</taxon>
        <taxon>Metazoa</taxon>
        <taxon>Ecdysozoa</taxon>
        <taxon>Arthropoda</taxon>
        <taxon>Hexapoda</taxon>
        <taxon>Insecta</taxon>
        <taxon>Pterygota</taxon>
        <taxon>Neoptera</taxon>
        <taxon>Endopterygota</taxon>
        <taxon>Lepidoptera</taxon>
        <taxon>Glossata</taxon>
        <taxon>Ditrysia</taxon>
        <taxon>Papilionoidea</taxon>
        <taxon>Papilionidae</taxon>
        <taxon>Papilioninae</taxon>
        <taxon>Papilio</taxon>
    </lineage>
</organism>
<evidence type="ECO:0000256" key="2">
    <source>
        <dbReference type="ARBA" id="ARBA00022669"/>
    </source>
</evidence>
<dbReference type="Proteomes" id="UP000053268">
    <property type="component" value="Unassembled WGS sequence"/>
</dbReference>
<dbReference type="SMART" id="SM00636">
    <property type="entry name" value="Glyco_18"/>
    <property type="match status" value="1"/>
</dbReference>
<feature type="domain" description="GH18" evidence="5">
    <location>
        <begin position="91"/>
        <end position="455"/>
    </location>
</feature>
<dbReference type="Pfam" id="PF01607">
    <property type="entry name" value="CBM_14"/>
    <property type="match status" value="1"/>
</dbReference>
<dbReference type="SUPFAM" id="SSF51445">
    <property type="entry name" value="(Trans)glycosidases"/>
    <property type="match status" value="1"/>
</dbReference>
<dbReference type="PANTHER" id="PTHR11177">
    <property type="entry name" value="CHITINASE"/>
    <property type="match status" value="1"/>
</dbReference>
<evidence type="ECO:0000259" key="5">
    <source>
        <dbReference type="PROSITE" id="PS51910"/>
    </source>
</evidence>
<dbReference type="InterPro" id="IPR011583">
    <property type="entry name" value="Chitinase_II/V-like_cat"/>
</dbReference>
<dbReference type="EMBL" id="KQ459606">
    <property type="protein sequence ID" value="KPI91435.1"/>
    <property type="molecule type" value="Genomic_DNA"/>
</dbReference>
<gene>
    <name evidence="6" type="ORF">RR46_14939</name>
</gene>
<feature type="domain" description="Chitin-binding type-2" evidence="4">
    <location>
        <begin position="25"/>
        <end position="77"/>
    </location>
</feature>
<dbReference type="Gene3D" id="3.20.20.80">
    <property type="entry name" value="Glycosidases"/>
    <property type="match status" value="1"/>
</dbReference>
<dbReference type="GO" id="GO:0008061">
    <property type="term" value="F:chitin binding"/>
    <property type="evidence" value="ECO:0007669"/>
    <property type="project" value="UniProtKB-KW"/>
</dbReference>
<dbReference type="InterPro" id="IPR000073">
    <property type="entry name" value="AB_hydrolase_1"/>
</dbReference>
<keyword evidence="3" id="KW-1015">Disulfide bond</keyword>
<reference evidence="6 7" key="1">
    <citation type="journal article" date="2015" name="Nat. Commun.">
        <title>Outbred genome sequencing and CRISPR/Cas9 gene editing in butterflies.</title>
        <authorList>
            <person name="Li X."/>
            <person name="Fan D."/>
            <person name="Zhang W."/>
            <person name="Liu G."/>
            <person name="Zhang L."/>
            <person name="Zhao L."/>
            <person name="Fang X."/>
            <person name="Chen L."/>
            <person name="Dong Y."/>
            <person name="Chen Y."/>
            <person name="Ding Y."/>
            <person name="Zhao R."/>
            <person name="Feng M."/>
            <person name="Zhu Y."/>
            <person name="Feng Y."/>
            <person name="Jiang X."/>
            <person name="Zhu D."/>
            <person name="Xiang H."/>
            <person name="Feng X."/>
            <person name="Li S."/>
            <person name="Wang J."/>
            <person name="Zhang G."/>
            <person name="Kronforst M.R."/>
            <person name="Wang W."/>
        </authorList>
    </citation>
    <scope>NUCLEOTIDE SEQUENCE [LARGE SCALE GENOMIC DNA]</scope>
    <source>
        <strain evidence="6">Ya'a_city_454_Px</strain>
        <tissue evidence="6">Whole body</tissue>
    </source>
</reference>
<dbReference type="InterPro" id="IPR050314">
    <property type="entry name" value="Glycosyl_Hydrlase_18"/>
</dbReference>
<dbReference type="InterPro" id="IPR017853">
    <property type="entry name" value="GH"/>
</dbReference>
<dbReference type="GO" id="GO:0006032">
    <property type="term" value="P:chitin catabolic process"/>
    <property type="evidence" value="ECO:0007669"/>
    <property type="project" value="TreeGrafter"/>
</dbReference>
<keyword evidence="2" id="KW-0147">Chitin-binding</keyword>
<dbReference type="GO" id="GO:0004568">
    <property type="term" value="F:chitinase activity"/>
    <property type="evidence" value="ECO:0007669"/>
    <property type="project" value="TreeGrafter"/>
</dbReference>
<dbReference type="SUPFAM" id="SSF54556">
    <property type="entry name" value="Chitinase insertion domain"/>
    <property type="match status" value="1"/>
</dbReference>
<evidence type="ECO:0000256" key="1">
    <source>
        <dbReference type="ARBA" id="ARBA00009121"/>
    </source>
</evidence>
<dbReference type="Pfam" id="PF00561">
    <property type="entry name" value="Abhydrolase_1"/>
    <property type="match status" value="1"/>
</dbReference>
<dbReference type="FunFam" id="3.10.50.10:FF:000001">
    <property type="entry name" value="Chitinase 3-like 1"/>
    <property type="match status" value="1"/>
</dbReference>
<dbReference type="PANTHER" id="PTHR11177:SF317">
    <property type="entry name" value="CHITINASE 12-RELATED"/>
    <property type="match status" value="1"/>
</dbReference>
<accession>A0A194PK16</accession>
<dbReference type="PROSITE" id="PS51910">
    <property type="entry name" value="GH18_2"/>
    <property type="match status" value="1"/>
</dbReference>
<evidence type="ECO:0000313" key="6">
    <source>
        <dbReference type="EMBL" id="KPI91435.1"/>
    </source>
</evidence>
<dbReference type="SUPFAM" id="SSF53474">
    <property type="entry name" value="alpha/beta-Hydrolases"/>
    <property type="match status" value="1"/>
</dbReference>
<dbReference type="Gene3D" id="2.170.140.10">
    <property type="entry name" value="Chitin binding domain"/>
    <property type="match status" value="1"/>
</dbReference>
<dbReference type="Pfam" id="PF00704">
    <property type="entry name" value="Glyco_hydro_18"/>
    <property type="match status" value="1"/>
</dbReference>
<keyword evidence="7" id="KW-1185">Reference proteome</keyword>
<dbReference type="AlphaFoldDB" id="A0A194PK16"/>
<dbReference type="GO" id="GO:0005975">
    <property type="term" value="P:carbohydrate metabolic process"/>
    <property type="evidence" value="ECO:0007669"/>
    <property type="project" value="InterPro"/>
</dbReference>
<name>A0A194PK16_PAPXU</name>
<dbReference type="STRING" id="66420.A0A194PK16"/>
<dbReference type="PROSITE" id="PS50940">
    <property type="entry name" value="CHIT_BIND_II"/>
    <property type="match status" value="1"/>
</dbReference>
<dbReference type="GO" id="GO:0005576">
    <property type="term" value="C:extracellular region"/>
    <property type="evidence" value="ECO:0007669"/>
    <property type="project" value="InterPro"/>
</dbReference>
<evidence type="ECO:0000256" key="3">
    <source>
        <dbReference type="ARBA" id="ARBA00023157"/>
    </source>
</evidence>
<evidence type="ECO:0000259" key="4">
    <source>
        <dbReference type="PROSITE" id="PS50940"/>
    </source>
</evidence>
<sequence>MTELAPVPDTETEVESVDNGQGYEGKACTGITFKADEHDCSKYYLCLNGVYVDLTCPAPLVWNKNHCDWPAKARCKGKASLKITEDQEEKPIIACYFTNWAYYRPGKGKFGPEQVDASLCTHIIYSWAHLSNTSQIVPGVPELDVDNDFLGKISELRLDGVKVILGVGGLHNSRVSNWSEMVSTKEKRTSFIESAHKLIKKWNFDGLQLAWQYPVCGQEICTETDEENDEKSNFNALLTELSKSLRQYNLEFSAVVSPNPKVAAVAYDPEVLTATLDWMAIAANDYYWSTNSRTEYLLPMQSSAPSEVCDYKTMLSYWSSVVPSRQLVMSVPAYGRSYTLRSELFVHPGAPTAGPGDAGNYTQVPGFMAYYEICNGLKTQYWEEMPTEEGMSIVHGSQWVTFLRPQEVFKIISTSSKMGIRGAALWALDLDDWRSECSCEPWPLLTALRQGATPKEIKIPVKWGHVSGKLWGDENEQPILALHGWQDNAGTWDTLAPLLYKKRPILAVDFPGHGFSSWFPPGMVYYPWEFARLILYIKQYYKWDKISLLCHSMGSIAGLRFASLFPDDVTFYIAIDSLIADDYDLNAVVDKYPTTMLKMQKAHSRLEDEPPSYTIDEMIKIWHKGTRQSVALDSVKYLITRGAKPSTTDPNKFYFSRDSRLKHILFTPEDKRFVEALVKRLTCPTLYVKGLDSPFASDDFSVEMRELIKKINPKFDCHMVPGTHHLHLNEPEKVANLILPFYEKYNLIK</sequence>